<name>A0AAE3GW09_9CYAN</name>
<dbReference type="GO" id="GO:0005886">
    <property type="term" value="C:plasma membrane"/>
    <property type="evidence" value="ECO:0007669"/>
    <property type="project" value="TreeGrafter"/>
</dbReference>
<feature type="transmembrane region" description="Helical" evidence="5">
    <location>
        <begin position="89"/>
        <end position="107"/>
    </location>
</feature>
<evidence type="ECO:0000259" key="6">
    <source>
        <dbReference type="Pfam" id="PF01957"/>
    </source>
</evidence>
<keyword evidence="2 5" id="KW-0812">Transmembrane</keyword>
<evidence type="ECO:0000313" key="8">
    <source>
        <dbReference type="Proteomes" id="UP001204953"/>
    </source>
</evidence>
<dbReference type="Pfam" id="PF01957">
    <property type="entry name" value="NfeD"/>
    <property type="match status" value="1"/>
</dbReference>
<dbReference type="Gene3D" id="2.40.50.140">
    <property type="entry name" value="Nucleic acid-binding proteins"/>
    <property type="match status" value="1"/>
</dbReference>
<sequence>MPSIFIGLLAQVTSKSTFIFSPPLFWLVAGVSLCLAEFFLPKPWLRRTKFISLMMGVSALIVSLILWRAGITLGFIWQYIMYDGFNLQVLYWMGLSLSSVIWIRPMFFRSKNYTVRDATEAITLTDILPGQTGRVLYEGSSWQAFCENYEIAIAPNQKVYVLRIEGNTLIVAPEILFHS</sequence>
<protein>
    <submittedName>
        <fullName evidence="7">NfeD family protein</fullName>
    </submittedName>
</protein>
<dbReference type="Proteomes" id="UP001204953">
    <property type="component" value="Unassembled WGS sequence"/>
</dbReference>
<dbReference type="PANTHER" id="PTHR33507">
    <property type="entry name" value="INNER MEMBRANE PROTEIN YBBJ"/>
    <property type="match status" value="1"/>
</dbReference>
<dbReference type="AlphaFoldDB" id="A0AAE3GW09"/>
<dbReference type="InterPro" id="IPR052165">
    <property type="entry name" value="Membrane_assoc_protease"/>
</dbReference>
<keyword evidence="8" id="KW-1185">Reference proteome</keyword>
<evidence type="ECO:0000256" key="5">
    <source>
        <dbReference type="SAM" id="Phobius"/>
    </source>
</evidence>
<feature type="transmembrane region" description="Helical" evidence="5">
    <location>
        <begin position="24"/>
        <end position="41"/>
    </location>
</feature>
<evidence type="ECO:0000256" key="4">
    <source>
        <dbReference type="ARBA" id="ARBA00023136"/>
    </source>
</evidence>
<dbReference type="PANTHER" id="PTHR33507:SF3">
    <property type="entry name" value="INNER MEMBRANE PROTEIN YBBJ"/>
    <property type="match status" value="1"/>
</dbReference>
<reference evidence="7" key="1">
    <citation type="submission" date="2022-06" db="EMBL/GenBank/DDBJ databases">
        <title>New cyanobacteria of genus Symplocastrum in benthos of Lake Baikal.</title>
        <authorList>
            <person name="Sorokovikova E."/>
            <person name="Tikhonova I."/>
            <person name="Krasnopeev A."/>
            <person name="Evseev P."/>
            <person name="Gladkikh A."/>
            <person name="Belykh O."/>
        </authorList>
    </citation>
    <scope>NUCLEOTIDE SEQUENCE</scope>
    <source>
        <strain evidence="7">BBK-W-15</strain>
    </source>
</reference>
<comment type="subcellular location">
    <subcellularLocation>
        <location evidence="1">Membrane</location>
        <topology evidence="1">Multi-pass membrane protein</topology>
    </subcellularLocation>
</comment>
<comment type="caution">
    <text evidence="7">The sequence shown here is derived from an EMBL/GenBank/DDBJ whole genome shotgun (WGS) entry which is preliminary data.</text>
</comment>
<evidence type="ECO:0000256" key="3">
    <source>
        <dbReference type="ARBA" id="ARBA00022989"/>
    </source>
</evidence>
<evidence type="ECO:0000256" key="2">
    <source>
        <dbReference type="ARBA" id="ARBA00022692"/>
    </source>
</evidence>
<feature type="domain" description="NfeD-like C-terminal" evidence="6">
    <location>
        <begin position="122"/>
        <end position="173"/>
    </location>
</feature>
<proteinExistence type="predicted"/>
<gene>
    <name evidence="7" type="ORF">NJ959_25170</name>
</gene>
<organism evidence="7 8">
    <name type="scientific">Limnofasciculus baicalensis BBK-W-15</name>
    <dbReference type="NCBI Taxonomy" id="2699891"/>
    <lineage>
        <taxon>Bacteria</taxon>
        <taxon>Bacillati</taxon>
        <taxon>Cyanobacteriota</taxon>
        <taxon>Cyanophyceae</taxon>
        <taxon>Coleofasciculales</taxon>
        <taxon>Coleofasciculaceae</taxon>
        <taxon>Limnofasciculus</taxon>
        <taxon>Limnofasciculus baicalensis</taxon>
    </lineage>
</organism>
<accession>A0AAE3GW09</accession>
<keyword evidence="4 5" id="KW-0472">Membrane</keyword>
<evidence type="ECO:0000256" key="1">
    <source>
        <dbReference type="ARBA" id="ARBA00004141"/>
    </source>
</evidence>
<evidence type="ECO:0000313" key="7">
    <source>
        <dbReference type="EMBL" id="MCP2731726.1"/>
    </source>
</evidence>
<dbReference type="InterPro" id="IPR012340">
    <property type="entry name" value="NA-bd_OB-fold"/>
</dbReference>
<dbReference type="InterPro" id="IPR002810">
    <property type="entry name" value="NfeD-like_C"/>
</dbReference>
<feature type="transmembrane region" description="Helical" evidence="5">
    <location>
        <begin position="53"/>
        <end position="77"/>
    </location>
</feature>
<dbReference type="EMBL" id="JAMZMM010000385">
    <property type="protein sequence ID" value="MCP2731726.1"/>
    <property type="molecule type" value="Genomic_DNA"/>
</dbReference>
<keyword evidence="3 5" id="KW-1133">Transmembrane helix</keyword>